<dbReference type="NCBIfam" id="TIGR00967">
    <property type="entry name" value="3a0501s007"/>
    <property type="match status" value="1"/>
</dbReference>
<dbReference type="InterPro" id="IPR019561">
    <property type="entry name" value="Translocon_Sec61/SecY_plug_dom"/>
</dbReference>
<evidence type="ECO:0000256" key="13">
    <source>
        <dbReference type="SAM" id="Phobius"/>
    </source>
</evidence>
<keyword evidence="6" id="KW-0256">Endoplasmic reticulum</keyword>
<feature type="transmembrane region" description="Helical" evidence="13">
    <location>
        <begin position="294"/>
        <end position="315"/>
    </location>
</feature>
<dbReference type="PROSITE" id="PS00756">
    <property type="entry name" value="SECY_2"/>
    <property type="match status" value="1"/>
</dbReference>
<keyword evidence="5 11" id="KW-0812">Transmembrane</keyword>
<dbReference type="Pfam" id="PF00344">
    <property type="entry name" value="SecY"/>
    <property type="match status" value="1"/>
</dbReference>
<keyword evidence="9 11" id="KW-0811">Translocation</keyword>
<evidence type="ECO:0000256" key="7">
    <source>
        <dbReference type="ARBA" id="ARBA00022927"/>
    </source>
</evidence>
<evidence type="ECO:0000256" key="8">
    <source>
        <dbReference type="ARBA" id="ARBA00022989"/>
    </source>
</evidence>
<comment type="subcellular location">
    <subcellularLocation>
        <location evidence="2">Endoplasmic reticulum membrane</location>
        <topology evidence="2">Multi-pass membrane protein</topology>
    </subcellularLocation>
    <subcellularLocation>
        <location evidence="11">Membrane</location>
        <topology evidence="11">Multi-pass membrane protein</topology>
    </subcellularLocation>
    <subcellularLocation>
        <location evidence="1">Plastid</location>
        <location evidence="1">Chloroplast thylakoid membrane</location>
        <topology evidence="1">Multi-pass membrane protein</topology>
    </subcellularLocation>
</comment>
<dbReference type="PROSITE" id="PS00755">
    <property type="entry name" value="SECY_1"/>
    <property type="match status" value="1"/>
</dbReference>
<organism evidence="15 16">
    <name type="scientific">Ficus carica</name>
    <name type="common">Common fig</name>
    <dbReference type="NCBI Taxonomy" id="3494"/>
    <lineage>
        <taxon>Eukaryota</taxon>
        <taxon>Viridiplantae</taxon>
        <taxon>Streptophyta</taxon>
        <taxon>Embryophyta</taxon>
        <taxon>Tracheophyta</taxon>
        <taxon>Spermatophyta</taxon>
        <taxon>Magnoliopsida</taxon>
        <taxon>eudicotyledons</taxon>
        <taxon>Gunneridae</taxon>
        <taxon>Pentapetalae</taxon>
        <taxon>rosids</taxon>
        <taxon>fabids</taxon>
        <taxon>Rosales</taxon>
        <taxon>Moraceae</taxon>
        <taxon>Ficeae</taxon>
        <taxon>Ficus</taxon>
    </lineage>
</organism>
<evidence type="ECO:0000313" key="15">
    <source>
        <dbReference type="EMBL" id="GMN43487.1"/>
    </source>
</evidence>
<dbReference type="Pfam" id="PF10559">
    <property type="entry name" value="Plug_translocon"/>
    <property type="match status" value="1"/>
</dbReference>
<protein>
    <recommendedName>
        <fullName evidence="14">Translocon Sec61/SecY plug domain-containing protein</fullName>
    </recommendedName>
</protein>
<evidence type="ECO:0000256" key="11">
    <source>
        <dbReference type="RuleBase" id="RU003484"/>
    </source>
</evidence>
<keyword evidence="8 13" id="KW-1133">Transmembrane helix</keyword>
<gene>
    <name evidence="15" type="ORF">TIFTF001_012690</name>
</gene>
<evidence type="ECO:0000256" key="4">
    <source>
        <dbReference type="ARBA" id="ARBA00022448"/>
    </source>
</evidence>
<dbReference type="InterPro" id="IPR030659">
    <property type="entry name" value="SecY_CS"/>
</dbReference>
<evidence type="ECO:0000259" key="14">
    <source>
        <dbReference type="Pfam" id="PF10559"/>
    </source>
</evidence>
<dbReference type="AlphaFoldDB" id="A0AA87ZZG3"/>
<dbReference type="InterPro" id="IPR023201">
    <property type="entry name" value="SecY_dom_sf"/>
</dbReference>
<proteinExistence type="inferred from homology"/>
<feature type="transmembrane region" description="Helical" evidence="13">
    <location>
        <begin position="148"/>
        <end position="168"/>
    </location>
</feature>
<feature type="transmembrane region" description="Helical" evidence="13">
    <location>
        <begin position="34"/>
        <end position="55"/>
    </location>
</feature>
<evidence type="ECO:0000256" key="3">
    <source>
        <dbReference type="ARBA" id="ARBA00005751"/>
    </source>
</evidence>
<comment type="caution">
    <text evidence="15">The sequence shown here is derived from an EMBL/GenBank/DDBJ whole genome shotgun (WGS) entry which is preliminary data.</text>
</comment>
<dbReference type="SUPFAM" id="SSF103491">
    <property type="entry name" value="Preprotein translocase SecY subunit"/>
    <property type="match status" value="1"/>
</dbReference>
<sequence length="480" mass="52933">MRGGFRVLHLVKPFLWLVPEVKQPDRKIPLRSKVGYTLVALFIFLVCSQLPLYGIHSQTGADPFYWMRAILASNRGTVMELGISPIVTSGMVMQLLIGSKIIHVDNSVREDRTLLNGAQKLVGLIIAFGEAVVYVLSGTYGSVDQLGIGNALLIVAQLCFASSIMMLLDELLQKGYGFGSGISLFIANNICENIVWKALSVATINIGRGPEFEGALIALLQAMFFRPNKVRALQEAFFRQNLPNVSNLIATALIFPIVIYFQGFRVVLPVRSKSIRGQQGSYPIKLFYTSNMPILLQSALVSNVYFISQFLYKFFGGNFFVNLLGKWKESEYSGGQFIPIGGLSYYLSPPTSFADIAANPLHVLFYLVFMLSTCALFSRAWIEVSGSSVGDVAKHLKEQKMAMIGHRESNLLKELNRYIPIAAAFGGMCIGALTVLADFMGAVGSGTGILLVVTIIYQYLEAFEKERAGERRLGLTSIFY</sequence>
<dbReference type="EMBL" id="BTGU01000016">
    <property type="protein sequence ID" value="GMN43487.1"/>
    <property type="molecule type" value="Genomic_DNA"/>
</dbReference>
<feature type="transmembrane region" description="Helical" evidence="13">
    <location>
        <begin position="363"/>
        <end position="382"/>
    </location>
</feature>
<dbReference type="InterPro" id="IPR002208">
    <property type="entry name" value="SecY/SEC61-alpha"/>
</dbReference>
<dbReference type="Gene3D" id="1.10.3370.10">
    <property type="entry name" value="SecY subunit domain"/>
    <property type="match status" value="1"/>
</dbReference>
<dbReference type="Proteomes" id="UP001187192">
    <property type="component" value="Unassembled WGS sequence"/>
</dbReference>
<feature type="transmembrane region" description="Helical" evidence="13">
    <location>
        <begin position="248"/>
        <end position="268"/>
    </location>
</feature>
<keyword evidence="16" id="KW-1185">Reference proteome</keyword>
<reference evidence="15" key="1">
    <citation type="submission" date="2023-07" db="EMBL/GenBank/DDBJ databases">
        <title>draft genome sequence of fig (Ficus carica).</title>
        <authorList>
            <person name="Takahashi T."/>
            <person name="Nishimura K."/>
        </authorList>
    </citation>
    <scope>NUCLEOTIDE SEQUENCE</scope>
</reference>
<evidence type="ECO:0000256" key="1">
    <source>
        <dbReference type="ARBA" id="ARBA00004454"/>
    </source>
</evidence>
<feature type="transmembrane region" description="Helical" evidence="13">
    <location>
        <begin position="117"/>
        <end position="136"/>
    </location>
</feature>
<evidence type="ECO:0000313" key="16">
    <source>
        <dbReference type="Proteomes" id="UP001187192"/>
    </source>
</evidence>
<evidence type="ECO:0000256" key="9">
    <source>
        <dbReference type="ARBA" id="ARBA00023010"/>
    </source>
</evidence>
<dbReference type="PIRSF" id="PIRSF004557">
    <property type="entry name" value="SecY"/>
    <property type="match status" value="1"/>
</dbReference>
<evidence type="ECO:0000256" key="12">
    <source>
        <dbReference type="RuleBase" id="RU004349"/>
    </source>
</evidence>
<comment type="similarity">
    <text evidence="3 12">Belongs to the SecY/SEC61-alpha family.</text>
</comment>
<feature type="domain" description="Translocon Sec61/SecY plug" evidence="14">
    <location>
        <begin position="42"/>
        <end position="76"/>
    </location>
</feature>
<evidence type="ECO:0000256" key="2">
    <source>
        <dbReference type="ARBA" id="ARBA00004477"/>
    </source>
</evidence>
<feature type="transmembrane region" description="Helical" evidence="13">
    <location>
        <begin position="418"/>
        <end position="436"/>
    </location>
</feature>
<evidence type="ECO:0000256" key="10">
    <source>
        <dbReference type="ARBA" id="ARBA00023136"/>
    </source>
</evidence>
<evidence type="ECO:0000256" key="6">
    <source>
        <dbReference type="ARBA" id="ARBA00022824"/>
    </source>
</evidence>
<feature type="transmembrane region" description="Helical" evidence="13">
    <location>
        <begin position="442"/>
        <end position="460"/>
    </location>
</feature>
<evidence type="ECO:0000256" key="5">
    <source>
        <dbReference type="ARBA" id="ARBA00022692"/>
    </source>
</evidence>
<keyword evidence="10 13" id="KW-0472">Membrane</keyword>
<dbReference type="FunFam" id="1.10.3370.10:FF:000002">
    <property type="entry name" value="Transport Sec61 subunit alpha isoform 2"/>
    <property type="match status" value="1"/>
</dbReference>
<dbReference type="PANTHER" id="PTHR10906">
    <property type="entry name" value="SECY/SEC61-ALPHA FAMILY MEMBER"/>
    <property type="match status" value="1"/>
</dbReference>
<dbReference type="NCBIfam" id="NF006341">
    <property type="entry name" value="PRK08568.1-5"/>
    <property type="match status" value="1"/>
</dbReference>
<keyword evidence="4 11" id="KW-0813">Transport</keyword>
<accession>A0AA87ZZG3</accession>
<keyword evidence="7 11" id="KW-0653">Protein transport</keyword>
<dbReference type="GO" id="GO:0015031">
    <property type="term" value="P:protein transport"/>
    <property type="evidence" value="ECO:0007669"/>
    <property type="project" value="UniProtKB-KW"/>
</dbReference>
<dbReference type="GO" id="GO:0009535">
    <property type="term" value="C:chloroplast thylakoid membrane"/>
    <property type="evidence" value="ECO:0007669"/>
    <property type="project" value="UniProtKB-SubCell"/>
</dbReference>
<name>A0AA87ZZG3_FICCA</name>
<dbReference type="GO" id="GO:0005789">
    <property type="term" value="C:endoplasmic reticulum membrane"/>
    <property type="evidence" value="ECO:0007669"/>
    <property type="project" value="UniProtKB-SubCell"/>
</dbReference>